<proteinExistence type="predicted"/>
<name>A0ABP1DX32_9APHY</name>
<keyword evidence="2" id="KW-0472">Membrane</keyword>
<gene>
    <name evidence="3" type="ORF">GFSPODELE1_LOCUS8736</name>
</gene>
<keyword evidence="2" id="KW-1133">Transmembrane helix</keyword>
<keyword evidence="4" id="KW-1185">Reference proteome</keyword>
<feature type="region of interest" description="Disordered" evidence="1">
    <location>
        <begin position="115"/>
        <end position="143"/>
    </location>
</feature>
<dbReference type="Proteomes" id="UP001497453">
    <property type="component" value="Chromosome 7"/>
</dbReference>
<evidence type="ECO:0000256" key="1">
    <source>
        <dbReference type="SAM" id="MobiDB-lite"/>
    </source>
</evidence>
<feature type="compositionally biased region" description="Pro residues" evidence="1">
    <location>
        <begin position="117"/>
        <end position="133"/>
    </location>
</feature>
<protein>
    <submittedName>
        <fullName evidence="3">Uncharacterized protein</fullName>
    </submittedName>
</protein>
<sequence>MAVTDYPTPQTFPKYCFPILGNVPFCPLIVIPTTFFIALALLLVYKFFSPSSVSTPHPVLPTNTVDLEKAELLRDIAASAYTPTVSRRRFSQPYSDMSPEDREEHTRVKSRLVKFRFPPPQGPPPSGPLPNLPPCSEASSAVPRSLDELLNEPASPDSPTLPPGLFADDGSALSFPAPAYLDYSISHLDLTIRNKRSMDVV</sequence>
<evidence type="ECO:0000313" key="4">
    <source>
        <dbReference type="Proteomes" id="UP001497453"/>
    </source>
</evidence>
<keyword evidence="2" id="KW-0812">Transmembrane</keyword>
<evidence type="ECO:0000313" key="3">
    <source>
        <dbReference type="EMBL" id="CAL1712245.1"/>
    </source>
</evidence>
<organism evidence="3 4">
    <name type="scientific">Somion occarium</name>
    <dbReference type="NCBI Taxonomy" id="3059160"/>
    <lineage>
        <taxon>Eukaryota</taxon>
        <taxon>Fungi</taxon>
        <taxon>Dikarya</taxon>
        <taxon>Basidiomycota</taxon>
        <taxon>Agaricomycotina</taxon>
        <taxon>Agaricomycetes</taxon>
        <taxon>Polyporales</taxon>
        <taxon>Cerrenaceae</taxon>
        <taxon>Somion</taxon>
    </lineage>
</organism>
<feature type="transmembrane region" description="Helical" evidence="2">
    <location>
        <begin position="20"/>
        <end position="45"/>
    </location>
</feature>
<evidence type="ECO:0000256" key="2">
    <source>
        <dbReference type="SAM" id="Phobius"/>
    </source>
</evidence>
<dbReference type="EMBL" id="OZ037950">
    <property type="protein sequence ID" value="CAL1712245.1"/>
    <property type="molecule type" value="Genomic_DNA"/>
</dbReference>
<reference evidence="4" key="1">
    <citation type="submission" date="2024-04" db="EMBL/GenBank/DDBJ databases">
        <authorList>
            <person name="Shaw F."/>
            <person name="Minotto A."/>
        </authorList>
    </citation>
    <scope>NUCLEOTIDE SEQUENCE [LARGE SCALE GENOMIC DNA]</scope>
</reference>
<accession>A0ABP1DX32</accession>